<evidence type="ECO:0000313" key="3">
    <source>
        <dbReference type="Proteomes" id="UP000263596"/>
    </source>
</evidence>
<organism evidence="2 3">
    <name type="scientific">Acinetobacter ursingii</name>
    <dbReference type="NCBI Taxonomy" id="108980"/>
    <lineage>
        <taxon>Bacteria</taxon>
        <taxon>Pseudomonadati</taxon>
        <taxon>Pseudomonadota</taxon>
        <taxon>Gammaproteobacteria</taxon>
        <taxon>Moraxellales</taxon>
        <taxon>Moraxellaceae</taxon>
        <taxon>Acinetobacter</taxon>
    </lineage>
</organism>
<dbReference type="EMBL" id="DPVE01000098">
    <property type="protein sequence ID" value="HCK29620.1"/>
    <property type="molecule type" value="Genomic_DNA"/>
</dbReference>
<dbReference type="Proteomes" id="UP000263596">
    <property type="component" value="Unassembled WGS sequence"/>
</dbReference>
<evidence type="ECO:0000256" key="1">
    <source>
        <dbReference type="SAM" id="Phobius"/>
    </source>
</evidence>
<accession>A0A3D2SNC3</accession>
<reference evidence="2 3" key="1">
    <citation type="journal article" date="2018" name="Nat. Biotechnol.">
        <title>A standardized bacterial taxonomy based on genome phylogeny substantially revises the tree of life.</title>
        <authorList>
            <person name="Parks D.H."/>
            <person name="Chuvochina M."/>
            <person name="Waite D.W."/>
            <person name="Rinke C."/>
            <person name="Skarshewski A."/>
            <person name="Chaumeil P.A."/>
            <person name="Hugenholtz P."/>
        </authorList>
    </citation>
    <scope>NUCLEOTIDE SEQUENCE [LARGE SCALE GENOMIC DNA]</scope>
    <source>
        <strain evidence="2">UBA9669</strain>
    </source>
</reference>
<keyword evidence="1" id="KW-0812">Transmembrane</keyword>
<proteinExistence type="predicted"/>
<gene>
    <name evidence="2" type="ORF">DHW29_05125</name>
</gene>
<protein>
    <submittedName>
        <fullName evidence="2">Uncharacterized protein</fullName>
    </submittedName>
</protein>
<dbReference type="AlphaFoldDB" id="A0A3D2SNC3"/>
<sequence>FFAEIISAIASYKMNIALQWHPEIWLILPVAMMLICALIGRYRLSYLCDIPPLQSLREINQS</sequence>
<feature type="transmembrane region" description="Helical" evidence="1">
    <location>
        <begin position="24"/>
        <end position="44"/>
    </location>
</feature>
<keyword evidence="1" id="KW-0472">Membrane</keyword>
<keyword evidence="1" id="KW-1133">Transmembrane helix</keyword>
<comment type="caution">
    <text evidence="2">The sequence shown here is derived from an EMBL/GenBank/DDBJ whole genome shotgun (WGS) entry which is preliminary data.</text>
</comment>
<evidence type="ECO:0000313" key="2">
    <source>
        <dbReference type="EMBL" id="HCK29620.1"/>
    </source>
</evidence>
<feature type="non-terminal residue" evidence="2">
    <location>
        <position position="1"/>
    </location>
</feature>
<name>A0A3D2SNC3_9GAMM</name>